<evidence type="ECO:0000313" key="6">
    <source>
        <dbReference type="EMBL" id="KAK0673449.1"/>
    </source>
</evidence>
<dbReference type="PROSITE" id="PS50294">
    <property type="entry name" value="WD_REPEATS_REGION"/>
    <property type="match status" value="1"/>
</dbReference>
<proteinExistence type="inferred from homology"/>
<dbReference type="SUPFAM" id="SSF50978">
    <property type="entry name" value="WD40 repeat-like"/>
    <property type="match status" value="1"/>
</dbReference>
<dbReference type="SMART" id="SM00320">
    <property type="entry name" value="WD40"/>
    <property type="match status" value="6"/>
</dbReference>
<keyword evidence="7" id="KW-1185">Reference proteome</keyword>
<dbReference type="InterPro" id="IPR028608">
    <property type="entry name" value="CIAO1/Cia1"/>
</dbReference>
<evidence type="ECO:0000256" key="4">
    <source>
        <dbReference type="PROSITE-ProRule" id="PRU00221"/>
    </source>
</evidence>
<reference evidence="6" key="1">
    <citation type="submission" date="2023-06" db="EMBL/GenBank/DDBJ databases">
        <title>Genome-scale phylogeny and comparative genomics of the fungal order Sordariales.</title>
        <authorList>
            <consortium name="Lawrence Berkeley National Laboratory"/>
            <person name="Hensen N."/>
            <person name="Bonometti L."/>
            <person name="Westerberg I."/>
            <person name="Brannstrom I.O."/>
            <person name="Guillou S."/>
            <person name="Cros-Aarteil S."/>
            <person name="Calhoun S."/>
            <person name="Haridas S."/>
            <person name="Kuo A."/>
            <person name="Mondo S."/>
            <person name="Pangilinan J."/>
            <person name="Riley R."/>
            <person name="Labutti K."/>
            <person name="Andreopoulos B."/>
            <person name="Lipzen A."/>
            <person name="Chen C."/>
            <person name="Yanf M."/>
            <person name="Daum C."/>
            <person name="Ng V."/>
            <person name="Clum A."/>
            <person name="Steindorff A."/>
            <person name="Ohm R."/>
            <person name="Martin F."/>
            <person name="Silar P."/>
            <person name="Natvig D."/>
            <person name="Lalanne C."/>
            <person name="Gautier V."/>
            <person name="Ament-Velasquez S.L."/>
            <person name="Kruys A."/>
            <person name="Hutchinson M.I."/>
            <person name="Powell A.J."/>
            <person name="Barry K."/>
            <person name="Miller A.N."/>
            <person name="Grigoriev I.V."/>
            <person name="Debuchy R."/>
            <person name="Gladieux P."/>
            <person name="Thoren M.H."/>
            <person name="Johannesson H."/>
        </authorList>
    </citation>
    <scope>NUCLEOTIDE SEQUENCE</scope>
    <source>
        <strain evidence="6">CBS 307.81</strain>
    </source>
</reference>
<dbReference type="PROSITE" id="PS00678">
    <property type="entry name" value="WD_REPEATS_1"/>
    <property type="match status" value="1"/>
</dbReference>
<dbReference type="InterPro" id="IPR001680">
    <property type="entry name" value="WD40_rpt"/>
</dbReference>
<keyword evidence="2" id="KW-0677">Repeat</keyword>
<dbReference type="Proteomes" id="UP001174997">
    <property type="component" value="Unassembled WGS sequence"/>
</dbReference>
<protein>
    <recommendedName>
        <fullName evidence="3">Probable cytosolic iron-sulfur protein assembly protein 1</fullName>
    </recommendedName>
</protein>
<comment type="similarity">
    <text evidence="3">Belongs to the WD repeat CIA1 family.</text>
</comment>
<dbReference type="HAMAP" id="MF_03037">
    <property type="entry name" value="ciao1"/>
    <property type="match status" value="1"/>
</dbReference>
<dbReference type="Pfam" id="PF00400">
    <property type="entry name" value="WD40"/>
    <property type="match status" value="4"/>
</dbReference>
<keyword evidence="1 4" id="KW-0853">WD repeat</keyword>
<dbReference type="EMBL" id="JAULSY010000006">
    <property type="protein sequence ID" value="KAK0673449.1"/>
    <property type="molecule type" value="Genomic_DNA"/>
</dbReference>
<dbReference type="PANTHER" id="PTHR19920">
    <property type="entry name" value="WD40 PROTEIN CIAO1"/>
    <property type="match status" value="1"/>
</dbReference>
<dbReference type="InterPro" id="IPR036322">
    <property type="entry name" value="WD40_repeat_dom_sf"/>
</dbReference>
<feature type="region of interest" description="Disordered" evidence="5">
    <location>
        <begin position="294"/>
        <end position="315"/>
    </location>
</feature>
<evidence type="ECO:0000256" key="5">
    <source>
        <dbReference type="SAM" id="MobiDB-lite"/>
    </source>
</evidence>
<dbReference type="GO" id="GO:0097361">
    <property type="term" value="C:cytosolic [4Fe-4S] assembly targeting complex"/>
    <property type="evidence" value="ECO:0007669"/>
    <property type="project" value="InterPro"/>
</dbReference>
<dbReference type="InterPro" id="IPR015943">
    <property type="entry name" value="WD40/YVTN_repeat-like_dom_sf"/>
</dbReference>
<feature type="region of interest" description="Disordered" evidence="5">
    <location>
        <begin position="109"/>
        <end position="133"/>
    </location>
</feature>
<dbReference type="Gene3D" id="2.130.10.10">
    <property type="entry name" value="YVTN repeat-like/Quinoprotein amine dehydrogenase"/>
    <property type="match status" value="1"/>
</dbReference>
<dbReference type="InterPro" id="IPR019775">
    <property type="entry name" value="WD40_repeat_CS"/>
</dbReference>
<feature type="repeat" description="WD" evidence="4">
    <location>
        <begin position="140"/>
        <end position="172"/>
    </location>
</feature>
<evidence type="ECO:0000256" key="3">
    <source>
        <dbReference type="HAMAP-Rule" id="MF_03037"/>
    </source>
</evidence>
<feature type="compositionally biased region" description="Acidic residues" evidence="5">
    <location>
        <begin position="122"/>
        <end position="133"/>
    </location>
</feature>
<dbReference type="PRINTS" id="PR00320">
    <property type="entry name" value="GPROTEINBRPT"/>
</dbReference>
<name>A0AA40DE19_9PEZI</name>
<accession>A0AA40DE19</accession>
<dbReference type="PANTHER" id="PTHR19920:SF0">
    <property type="entry name" value="CYTOSOLIC IRON-SULFUR PROTEIN ASSEMBLY PROTEIN CIAO1-RELATED"/>
    <property type="match status" value="1"/>
</dbReference>
<evidence type="ECO:0000256" key="1">
    <source>
        <dbReference type="ARBA" id="ARBA00022574"/>
    </source>
</evidence>
<dbReference type="InterPro" id="IPR020472">
    <property type="entry name" value="WD40_PAC1"/>
</dbReference>
<dbReference type="GO" id="GO:0016226">
    <property type="term" value="P:iron-sulfur cluster assembly"/>
    <property type="evidence" value="ECO:0007669"/>
    <property type="project" value="UniProtKB-UniRule"/>
</dbReference>
<dbReference type="AlphaFoldDB" id="A0AA40DE19"/>
<evidence type="ECO:0000256" key="2">
    <source>
        <dbReference type="ARBA" id="ARBA00022737"/>
    </source>
</evidence>
<organism evidence="6 7">
    <name type="scientific">Cercophora samala</name>
    <dbReference type="NCBI Taxonomy" id="330535"/>
    <lineage>
        <taxon>Eukaryota</taxon>
        <taxon>Fungi</taxon>
        <taxon>Dikarya</taxon>
        <taxon>Ascomycota</taxon>
        <taxon>Pezizomycotina</taxon>
        <taxon>Sordariomycetes</taxon>
        <taxon>Sordariomycetidae</taxon>
        <taxon>Sordariales</taxon>
        <taxon>Lasiosphaeriaceae</taxon>
        <taxon>Cercophora</taxon>
    </lineage>
</organism>
<feature type="compositionally biased region" description="Acidic residues" evidence="5">
    <location>
        <begin position="294"/>
        <end position="305"/>
    </location>
</feature>
<comment type="function">
    <text evidence="3">Essential component of the cytosolic iron-sulfur (Fe/S) protein assembly machinery. Required for the maturation of extramitochondrial Fe/S proteins.</text>
</comment>
<feature type="repeat" description="WD" evidence="4">
    <location>
        <begin position="409"/>
        <end position="429"/>
    </location>
</feature>
<dbReference type="PROSITE" id="PS50082">
    <property type="entry name" value="WD_REPEATS_2"/>
    <property type="match status" value="2"/>
</dbReference>
<evidence type="ECO:0000313" key="7">
    <source>
        <dbReference type="Proteomes" id="UP001174997"/>
    </source>
</evidence>
<gene>
    <name evidence="3" type="primary">CIA1</name>
    <name evidence="6" type="ORF">QBC41DRAFT_266235</name>
</gene>
<comment type="caution">
    <text evidence="6">The sequence shown here is derived from an EMBL/GenBank/DDBJ whole genome shotgun (WGS) entry which is preliminary data.</text>
</comment>
<sequence length="429" mass="48033">MSPPPPPPPPSSRSIDLLPLATFTPDLYTRAWQSTPHPFLPLLATTHDKTVTVFSLATFSKHSSLTGGHSRSIRSCAWQPSSSQSSQSLRLVTASFDSTAGIWTYNPSASLEKPITSPSQNNEEEEEEEEEEEWEFSLVLEGHENEVKSLSFSPSGQYLATCSRDKSIWIWEHLSSGGDGDQGEEEEDWETIAVLSEHDGDVKTVSFAPGFKRGKKHDGRRYGSDCLVSGSYDDTVRVWREDQDGEWVCVAVLEAGIGTVWRVEWEGREREGGRYQRFMTAGAEGGVKVWELREEDEDQDEEGGEEGGVSRWGAVPNRMRQSLREDWEVTGELPKVHTREIYSVAWSGESGLVATTGSDGLLVVYEEDEETKEWRVRAKVEGAHGPYEVNHVTWCRRFDKGAEGRQEEMLVTTGDDGVVRAWEVRIGEN</sequence>